<dbReference type="EMBL" id="NPEF01000487">
    <property type="protein sequence ID" value="PJZ90850.1"/>
    <property type="molecule type" value="Genomic_DNA"/>
</dbReference>
<name>A0A2N0B2U3_9LEPT</name>
<evidence type="ECO:0000313" key="1">
    <source>
        <dbReference type="EMBL" id="PJZ90850.1"/>
    </source>
</evidence>
<proteinExistence type="predicted"/>
<dbReference type="AlphaFoldDB" id="A0A2N0B2U3"/>
<comment type="caution">
    <text evidence="1">The sequence shown here is derived from an EMBL/GenBank/DDBJ whole genome shotgun (WGS) entry which is preliminary data.</text>
</comment>
<accession>A0A2N0B2U3</accession>
<sequence>MYKIEVARQAIIVKIIPNSRIKIRKIFEFSSKNPFRKSALLSRGEPFPFEESVILIDRPIYQNILNF</sequence>
<gene>
    <name evidence="1" type="ORF">CH379_21990</name>
</gene>
<organism evidence="1">
    <name type="scientific">Leptospira ellisii</name>
    <dbReference type="NCBI Taxonomy" id="2023197"/>
    <lineage>
        <taxon>Bacteria</taxon>
        <taxon>Pseudomonadati</taxon>
        <taxon>Spirochaetota</taxon>
        <taxon>Spirochaetia</taxon>
        <taxon>Leptospirales</taxon>
        <taxon>Leptospiraceae</taxon>
        <taxon>Leptospira</taxon>
    </lineage>
</organism>
<reference evidence="1" key="1">
    <citation type="submission" date="2017-07" db="EMBL/GenBank/DDBJ databases">
        <title>Leptospira spp. isolated from tropical soils.</title>
        <authorList>
            <person name="Thibeaux R."/>
            <person name="Iraola G."/>
            <person name="Ferres I."/>
            <person name="Bierque E."/>
            <person name="Girault D."/>
            <person name="Soupe-Gilbert M.-E."/>
            <person name="Picardeau M."/>
            <person name="Goarant C."/>
        </authorList>
    </citation>
    <scope>NUCLEOTIDE SEQUENCE [LARGE SCALE GENOMIC DNA]</scope>
    <source>
        <strain evidence="1">ATI7-C-A5</strain>
    </source>
</reference>
<protein>
    <submittedName>
        <fullName evidence="1">Uncharacterized protein</fullName>
    </submittedName>
</protein>